<evidence type="ECO:0000313" key="18">
    <source>
        <dbReference type="Proteomes" id="UP000712007"/>
    </source>
</evidence>
<feature type="transmembrane region" description="Helical" evidence="16">
    <location>
        <begin position="188"/>
        <end position="207"/>
    </location>
</feature>
<reference evidence="17" key="1">
    <citation type="submission" date="2020-10" db="EMBL/GenBank/DDBJ databases">
        <authorList>
            <person name="Gilroy R."/>
        </authorList>
    </citation>
    <scope>NUCLEOTIDE SEQUENCE</scope>
    <source>
        <strain evidence="17">3924</strain>
    </source>
</reference>
<comment type="caution">
    <text evidence="17">The sequence shown here is derived from an EMBL/GenBank/DDBJ whole genome shotgun (WGS) entry which is preliminary data.</text>
</comment>
<keyword evidence="6" id="KW-0573">Peptidoglycan synthesis</keyword>
<evidence type="ECO:0000313" key="17">
    <source>
        <dbReference type="EMBL" id="MBO8439473.1"/>
    </source>
</evidence>
<evidence type="ECO:0000256" key="12">
    <source>
        <dbReference type="ARBA" id="ARBA00041185"/>
    </source>
</evidence>
<comment type="catalytic activity">
    <reaction evidence="15">
        <text>[GlcNAc-(1-&gt;4)-Mur2Ac(oyl-L-Ala-gamma-D-Glu-L-Lys-D-Ala-D-Ala)](n)-di-trans,octa-cis-undecaprenyl diphosphate + beta-D-GlcNAc-(1-&gt;4)-Mur2Ac(oyl-L-Ala-gamma-D-Glu-L-Lys-D-Ala-D-Ala)-di-trans,octa-cis-undecaprenyl diphosphate = [GlcNAc-(1-&gt;4)-Mur2Ac(oyl-L-Ala-gamma-D-Glu-L-Lys-D-Ala-D-Ala)](n+1)-di-trans,octa-cis-undecaprenyl diphosphate + di-trans,octa-cis-undecaprenyl diphosphate + H(+)</text>
        <dbReference type="Rhea" id="RHEA:23708"/>
        <dbReference type="Rhea" id="RHEA-COMP:9602"/>
        <dbReference type="Rhea" id="RHEA-COMP:9603"/>
        <dbReference type="ChEBI" id="CHEBI:15378"/>
        <dbReference type="ChEBI" id="CHEBI:58405"/>
        <dbReference type="ChEBI" id="CHEBI:60033"/>
        <dbReference type="ChEBI" id="CHEBI:78435"/>
        <dbReference type="EC" id="2.4.99.28"/>
    </reaction>
</comment>
<accession>A0A940DIV4</accession>
<organism evidence="17 18">
    <name type="scientific">Candidatus Aphodosoma intestinipullorum</name>
    <dbReference type="NCBI Taxonomy" id="2840674"/>
    <lineage>
        <taxon>Bacteria</taxon>
        <taxon>Pseudomonadati</taxon>
        <taxon>Bacteroidota</taxon>
        <taxon>Bacteroidia</taxon>
        <taxon>Bacteroidales</taxon>
        <taxon>Candidatus Aphodosoma</taxon>
    </lineage>
</organism>
<dbReference type="Proteomes" id="UP000712007">
    <property type="component" value="Unassembled WGS sequence"/>
</dbReference>
<keyword evidence="2" id="KW-0328">Glycosyltransferase</keyword>
<name>A0A940DIV4_9BACT</name>
<dbReference type="GO" id="GO:0008955">
    <property type="term" value="F:peptidoglycan glycosyltransferase activity"/>
    <property type="evidence" value="ECO:0007669"/>
    <property type="project" value="UniProtKB-EC"/>
</dbReference>
<evidence type="ECO:0000256" key="4">
    <source>
        <dbReference type="ARBA" id="ARBA00022692"/>
    </source>
</evidence>
<dbReference type="PANTHER" id="PTHR30474">
    <property type="entry name" value="CELL CYCLE PROTEIN"/>
    <property type="match status" value="1"/>
</dbReference>
<keyword evidence="4 16" id="KW-0812">Transmembrane</keyword>
<protein>
    <recommendedName>
        <fullName evidence="12">Probable peptidoglycan glycosyltransferase FtsW</fullName>
        <ecNumber evidence="14">2.4.99.28</ecNumber>
    </recommendedName>
    <alternativeName>
        <fullName evidence="13">Cell division protein FtsW</fullName>
    </alternativeName>
    <alternativeName>
        <fullName evidence="10">Cell wall polymerase</fullName>
    </alternativeName>
    <alternativeName>
        <fullName evidence="9">Peptidoglycan polymerase</fullName>
    </alternativeName>
</protein>
<feature type="transmembrane region" description="Helical" evidence="16">
    <location>
        <begin position="289"/>
        <end position="316"/>
    </location>
</feature>
<keyword evidence="3" id="KW-0808">Transferase</keyword>
<feature type="transmembrane region" description="Helical" evidence="16">
    <location>
        <begin position="51"/>
        <end position="70"/>
    </location>
</feature>
<evidence type="ECO:0000256" key="1">
    <source>
        <dbReference type="ARBA" id="ARBA00004141"/>
    </source>
</evidence>
<keyword evidence="7 16" id="KW-1133">Transmembrane helix</keyword>
<dbReference type="InterPro" id="IPR001182">
    <property type="entry name" value="FtsW/RodA"/>
</dbReference>
<evidence type="ECO:0000256" key="3">
    <source>
        <dbReference type="ARBA" id="ARBA00022679"/>
    </source>
</evidence>
<evidence type="ECO:0000256" key="16">
    <source>
        <dbReference type="SAM" id="Phobius"/>
    </source>
</evidence>
<evidence type="ECO:0000256" key="8">
    <source>
        <dbReference type="ARBA" id="ARBA00023136"/>
    </source>
</evidence>
<dbReference type="GO" id="GO:0008360">
    <property type="term" value="P:regulation of cell shape"/>
    <property type="evidence" value="ECO:0007669"/>
    <property type="project" value="UniProtKB-KW"/>
</dbReference>
<comment type="similarity">
    <text evidence="11">Belongs to the SEDS family. FtsW subfamily.</text>
</comment>
<evidence type="ECO:0000256" key="10">
    <source>
        <dbReference type="ARBA" id="ARBA00033270"/>
    </source>
</evidence>
<feature type="transmembrane region" description="Helical" evidence="16">
    <location>
        <begin position="76"/>
        <end position="96"/>
    </location>
</feature>
<evidence type="ECO:0000256" key="2">
    <source>
        <dbReference type="ARBA" id="ARBA00022676"/>
    </source>
</evidence>
<keyword evidence="5" id="KW-0133">Cell shape</keyword>
<reference evidence="17" key="2">
    <citation type="journal article" date="2021" name="PeerJ">
        <title>Extensive microbial diversity within the chicken gut microbiome revealed by metagenomics and culture.</title>
        <authorList>
            <person name="Gilroy R."/>
            <person name="Ravi A."/>
            <person name="Getino M."/>
            <person name="Pursley I."/>
            <person name="Horton D.L."/>
            <person name="Alikhan N.F."/>
            <person name="Baker D."/>
            <person name="Gharbi K."/>
            <person name="Hall N."/>
            <person name="Watson M."/>
            <person name="Adriaenssens E.M."/>
            <person name="Foster-Nyarko E."/>
            <person name="Jarju S."/>
            <person name="Secka A."/>
            <person name="Antonio M."/>
            <person name="Oren A."/>
            <person name="Chaudhuri R.R."/>
            <person name="La Ragione R."/>
            <person name="Hildebrand F."/>
            <person name="Pallen M.J."/>
        </authorList>
    </citation>
    <scope>NUCLEOTIDE SEQUENCE</scope>
    <source>
        <strain evidence="17">3924</strain>
    </source>
</reference>
<evidence type="ECO:0000256" key="7">
    <source>
        <dbReference type="ARBA" id="ARBA00022989"/>
    </source>
</evidence>
<feature type="transmembrane region" description="Helical" evidence="16">
    <location>
        <begin position="142"/>
        <end position="158"/>
    </location>
</feature>
<dbReference type="EMBL" id="JADIMV010000044">
    <property type="protein sequence ID" value="MBO8439473.1"/>
    <property type="molecule type" value="Genomic_DNA"/>
</dbReference>
<evidence type="ECO:0000256" key="6">
    <source>
        <dbReference type="ARBA" id="ARBA00022984"/>
    </source>
</evidence>
<dbReference type="GO" id="GO:0005886">
    <property type="term" value="C:plasma membrane"/>
    <property type="evidence" value="ECO:0007669"/>
    <property type="project" value="TreeGrafter"/>
</dbReference>
<evidence type="ECO:0000256" key="14">
    <source>
        <dbReference type="ARBA" id="ARBA00044770"/>
    </source>
</evidence>
<dbReference type="Pfam" id="PF01098">
    <property type="entry name" value="FTSW_RODA_SPOVE"/>
    <property type="match status" value="1"/>
</dbReference>
<evidence type="ECO:0000256" key="5">
    <source>
        <dbReference type="ARBA" id="ARBA00022960"/>
    </source>
</evidence>
<dbReference type="GO" id="GO:0051301">
    <property type="term" value="P:cell division"/>
    <property type="evidence" value="ECO:0007669"/>
    <property type="project" value="InterPro"/>
</dbReference>
<evidence type="ECO:0000256" key="13">
    <source>
        <dbReference type="ARBA" id="ARBA00041418"/>
    </source>
</evidence>
<feature type="transmembrane region" description="Helical" evidence="16">
    <location>
        <begin position="373"/>
        <end position="391"/>
    </location>
</feature>
<evidence type="ECO:0000256" key="9">
    <source>
        <dbReference type="ARBA" id="ARBA00032370"/>
    </source>
</evidence>
<dbReference type="EC" id="2.4.99.28" evidence="14"/>
<dbReference type="GO" id="GO:0009252">
    <property type="term" value="P:peptidoglycan biosynthetic process"/>
    <property type="evidence" value="ECO:0007669"/>
    <property type="project" value="UniProtKB-KW"/>
</dbReference>
<sequence length="441" mass="48696">MNNFITRNLKGDKVVWMVFLLLCVVSVVEMFSSSTYLVSRTGSISAPILRHVTFIIAGCIAMFITMLVPFKLIRMLGYLGLGASWLLLVYTLFFGVEAAGAARFLNVGGFQFQPSELAKLSLLIVVADFTDRCQNETFQQKAFPIYAGIVTVTCGLIFTENLSTAAILFMVSAIMMFIGAVKFRRIAVWASAILLFVGLIIGIAAVIPEEQYRESDNRVVKMFGRAYTWVARIENFFVEDTDPEAKYIITDENRQVVHAQIAVASGGLFGVGPGNSVQRNFLPEAFSDFIYAIIVEELGLVFGGILVIFLYMWLLFRAGKVARMSNSMFRAILVIGVTLMIVIQAFIHMGVAVHLGPVTGQPLPLISRGGTSILVNCVYFGIILSATRQIALETQNVRREEDGGEQMRSEEMTTEDVVVAEEAAAEETKGAEEIVFEEERS</sequence>
<dbReference type="GO" id="GO:0032153">
    <property type="term" value="C:cell division site"/>
    <property type="evidence" value="ECO:0007669"/>
    <property type="project" value="TreeGrafter"/>
</dbReference>
<feature type="transmembrane region" description="Helical" evidence="16">
    <location>
        <begin position="14"/>
        <end position="39"/>
    </location>
</feature>
<comment type="subcellular location">
    <subcellularLocation>
        <location evidence="1">Membrane</location>
        <topology evidence="1">Multi-pass membrane protein</topology>
    </subcellularLocation>
</comment>
<dbReference type="GO" id="GO:0015648">
    <property type="term" value="F:lipid-linked peptidoglycan transporter activity"/>
    <property type="evidence" value="ECO:0007669"/>
    <property type="project" value="TreeGrafter"/>
</dbReference>
<proteinExistence type="inferred from homology"/>
<evidence type="ECO:0000256" key="15">
    <source>
        <dbReference type="ARBA" id="ARBA00049902"/>
    </source>
</evidence>
<dbReference type="AlphaFoldDB" id="A0A940DIV4"/>
<gene>
    <name evidence="17" type="ORF">IAC51_02365</name>
</gene>
<keyword evidence="8 16" id="KW-0472">Membrane</keyword>
<evidence type="ECO:0000256" key="11">
    <source>
        <dbReference type="ARBA" id="ARBA00038053"/>
    </source>
</evidence>
<feature type="transmembrane region" description="Helical" evidence="16">
    <location>
        <begin position="328"/>
        <end position="353"/>
    </location>
</feature>
<dbReference type="PANTHER" id="PTHR30474:SF2">
    <property type="entry name" value="PEPTIDOGLYCAN GLYCOSYLTRANSFERASE FTSW-RELATED"/>
    <property type="match status" value="1"/>
</dbReference>
<feature type="transmembrane region" description="Helical" evidence="16">
    <location>
        <begin position="164"/>
        <end position="181"/>
    </location>
</feature>